<dbReference type="STRING" id="403673.A0A177WIS0"/>
<organism evidence="2 3">
    <name type="scientific">Batrachochytrium dendrobatidis (strain JEL423)</name>
    <dbReference type="NCBI Taxonomy" id="403673"/>
    <lineage>
        <taxon>Eukaryota</taxon>
        <taxon>Fungi</taxon>
        <taxon>Fungi incertae sedis</taxon>
        <taxon>Chytridiomycota</taxon>
        <taxon>Chytridiomycota incertae sedis</taxon>
        <taxon>Chytridiomycetes</taxon>
        <taxon>Rhizophydiales</taxon>
        <taxon>Rhizophydiales incertae sedis</taxon>
        <taxon>Batrachochytrium</taxon>
    </lineage>
</organism>
<evidence type="ECO:0000256" key="1">
    <source>
        <dbReference type="SAM" id="MobiDB-lite"/>
    </source>
</evidence>
<feature type="region of interest" description="Disordered" evidence="1">
    <location>
        <begin position="21"/>
        <end position="40"/>
    </location>
</feature>
<evidence type="ECO:0000313" key="3">
    <source>
        <dbReference type="Proteomes" id="UP000077115"/>
    </source>
</evidence>
<protein>
    <submittedName>
        <fullName evidence="2">Uncharacterized protein</fullName>
    </submittedName>
</protein>
<accession>A0A177WIS0</accession>
<sequence length="106" mass="11698">MADSPNVAASRTAAGIRRRLAAQKASSSSASNRPATQPGSMMRIYMDDSPGVKVYVILSLYWLEVLLLSHRSLFSILTIVLSEPRSLDLFKLTSHPFLPLVYFDSP</sequence>
<dbReference type="VEuPathDB" id="FungiDB:BDEG_23241"/>
<name>A0A177WIS0_BATDL</name>
<dbReference type="OrthoDB" id="5401193at2759"/>
<dbReference type="Proteomes" id="UP000077115">
    <property type="component" value="Unassembled WGS sequence"/>
</dbReference>
<feature type="compositionally biased region" description="Low complexity" evidence="1">
    <location>
        <begin position="22"/>
        <end position="35"/>
    </location>
</feature>
<reference evidence="2 3" key="1">
    <citation type="submission" date="2006-10" db="EMBL/GenBank/DDBJ databases">
        <title>The Genome Sequence of Batrachochytrium dendrobatidis JEL423.</title>
        <authorList>
            <consortium name="The Broad Institute Genome Sequencing Platform"/>
            <person name="Birren B."/>
            <person name="Lander E."/>
            <person name="Galagan J."/>
            <person name="Cuomo C."/>
            <person name="Devon K."/>
            <person name="Jaffe D."/>
            <person name="Butler J."/>
            <person name="Alvarez P."/>
            <person name="Gnerre S."/>
            <person name="Grabherr M."/>
            <person name="Kleber M."/>
            <person name="Mauceli E."/>
            <person name="Brockman W."/>
            <person name="Young S."/>
            <person name="LaButti K."/>
            <person name="Sykes S."/>
            <person name="DeCaprio D."/>
            <person name="Crawford M."/>
            <person name="Koehrsen M."/>
            <person name="Engels R."/>
            <person name="Montgomery P."/>
            <person name="Pearson M."/>
            <person name="Howarth C."/>
            <person name="Larson L."/>
            <person name="White J."/>
            <person name="O'Leary S."/>
            <person name="Kodira C."/>
            <person name="Zeng Q."/>
            <person name="Yandava C."/>
            <person name="Alvarado L."/>
            <person name="Longcore J."/>
            <person name="James T."/>
        </authorList>
    </citation>
    <scope>NUCLEOTIDE SEQUENCE [LARGE SCALE GENOMIC DNA]</scope>
    <source>
        <strain evidence="2 3">JEL423</strain>
    </source>
</reference>
<evidence type="ECO:0000313" key="2">
    <source>
        <dbReference type="EMBL" id="OAJ39390.1"/>
    </source>
</evidence>
<dbReference type="AlphaFoldDB" id="A0A177WIS0"/>
<reference evidence="2 3" key="2">
    <citation type="submission" date="2016-05" db="EMBL/GenBank/DDBJ databases">
        <title>Lineage-specific infection strategies underlie the spectrum of fungal disease in amphibians.</title>
        <authorList>
            <person name="Cuomo C.A."/>
            <person name="Farrer R.A."/>
            <person name="James T."/>
            <person name="Longcore J."/>
            <person name="Birren B."/>
        </authorList>
    </citation>
    <scope>NUCLEOTIDE SEQUENCE [LARGE SCALE GENOMIC DNA]</scope>
    <source>
        <strain evidence="2 3">JEL423</strain>
    </source>
</reference>
<proteinExistence type="predicted"/>
<dbReference type="EMBL" id="DS022303">
    <property type="protein sequence ID" value="OAJ39390.1"/>
    <property type="molecule type" value="Genomic_DNA"/>
</dbReference>
<gene>
    <name evidence="2" type="ORF">BDEG_23241</name>
</gene>